<dbReference type="InterPro" id="IPR036271">
    <property type="entry name" value="Tet_transcr_reg_TetR-rel_C_sf"/>
</dbReference>
<dbReference type="GO" id="GO:0003700">
    <property type="term" value="F:DNA-binding transcription factor activity"/>
    <property type="evidence" value="ECO:0007669"/>
    <property type="project" value="TreeGrafter"/>
</dbReference>
<dbReference type="Proteomes" id="UP000295705">
    <property type="component" value="Unassembled WGS sequence"/>
</dbReference>
<dbReference type="RefSeq" id="WP_243741845.1">
    <property type="nucleotide sequence ID" value="NZ_BAABHR010000037.1"/>
</dbReference>
<name>A0A4R6V634_9PSEU</name>
<evidence type="ECO:0000259" key="5">
    <source>
        <dbReference type="PROSITE" id="PS50977"/>
    </source>
</evidence>
<evidence type="ECO:0000256" key="3">
    <source>
        <dbReference type="ARBA" id="ARBA00023163"/>
    </source>
</evidence>
<evidence type="ECO:0000256" key="2">
    <source>
        <dbReference type="ARBA" id="ARBA00023125"/>
    </source>
</evidence>
<reference evidence="6 7" key="1">
    <citation type="submission" date="2019-03" db="EMBL/GenBank/DDBJ databases">
        <title>Genomic Encyclopedia of Type Strains, Phase IV (KMG-IV): sequencing the most valuable type-strain genomes for metagenomic binning, comparative biology and taxonomic classification.</title>
        <authorList>
            <person name="Goeker M."/>
        </authorList>
    </citation>
    <scope>NUCLEOTIDE SEQUENCE [LARGE SCALE GENOMIC DNA]</scope>
    <source>
        <strain evidence="6 7">DSM 45775</strain>
    </source>
</reference>
<feature type="DNA-binding region" description="H-T-H motif" evidence="4">
    <location>
        <begin position="40"/>
        <end position="59"/>
    </location>
</feature>
<proteinExistence type="predicted"/>
<evidence type="ECO:0000313" key="6">
    <source>
        <dbReference type="EMBL" id="TDQ55871.1"/>
    </source>
</evidence>
<evidence type="ECO:0000256" key="1">
    <source>
        <dbReference type="ARBA" id="ARBA00023015"/>
    </source>
</evidence>
<dbReference type="PANTHER" id="PTHR30055">
    <property type="entry name" value="HTH-TYPE TRANSCRIPTIONAL REGULATOR RUTR"/>
    <property type="match status" value="1"/>
</dbReference>
<evidence type="ECO:0000313" key="7">
    <source>
        <dbReference type="Proteomes" id="UP000295705"/>
    </source>
</evidence>
<evidence type="ECO:0000256" key="4">
    <source>
        <dbReference type="PROSITE-ProRule" id="PRU00335"/>
    </source>
</evidence>
<dbReference type="Gene3D" id="1.10.10.60">
    <property type="entry name" value="Homeodomain-like"/>
    <property type="match status" value="1"/>
</dbReference>
<keyword evidence="7" id="KW-1185">Reference proteome</keyword>
<protein>
    <submittedName>
        <fullName evidence="6">AcrR family transcriptional regulator</fullName>
    </submittedName>
</protein>
<gene>
    <name evidence="6" type="ORF">EV188_105269</name>
</gene>
<feature type="domain" description="HTH tetR-type" evidence="5">
    <location>
        <begin position="17"/>
        <end position="77"/>
    </location>
</feature>
<organism evidence="6 7">
    <name type="scientific">Actinomycetospora succinea</name>
    <dbReference type="NCBI Taxonomy" id="663603"/>
    <lineage>
        <taxon>Bacteria</taxon>
        <taxon>Bacillati</taxon>
        <taxon>Actinomycetota</taxon>
        <taxon>Actinomycetes</taxon>
        <taxon>Pseudonocardiales</taxon>
        <taxon>Pseudonocardiaceae</taxon>
        <taxon>Actinomycetospora</taxon>
    </lineage>
</organism>
<sequence>MTGQDGPRRGRGRRPADEVRGEVLAAAGDLLLAEGMAGFTFERVSAISGASRTTLHKWWPSRGALALEAYFRTVESTLAFPDTGDIAADLTEQVRAFVRLMTETPAGRVIAELIGSAQTDPELAAAYRENYSAPRRALAVTAVEAARDRGQVRDDVDAEAVVDQLWGACYHRLLIPDQPLTEDFAGTLVDQLVHGIGRR</sequence>
<keyword evidence="2 4" id="KW-0238">DNA-binding</keyword>
<dbReference type="InterPro" id="IPR001647">
    <property type="entry name" value="HTH_TetR"/>
</dbReference>
<dbReference type="Pfam" id="PF16859">
    <property type="entry name" value="TetR_C_11"/>
    <property type="match status" value="1"/>
</dbReference>
<keyword evidence="3" id="KW-0804">Transcription</keyword>
<accession>A0A4R6V634</accession>
<dbReference type="PANTHER" id="PTHR30055:SF148">
    <property type="entry name" value="TETR-FAMILY TRANSCRIPTIONAL REGULATOR"/>
    <property type="match status" value="1"/>
</dbReference>
<dbReference type="EMBL" id="SNYO01000005">
    <property type="protein sequence ID" value="TDQ55871.1"/>
    <property type="molecule type" value="Genomic_DNA"/>
</dbReference>
<dbReference type="PROSITE" id="PS50977">
    <property type="entry name" value="HTH_TETR_2"/>
    <property type="match status" value="1"/>
</dbReference>
<dbReference type="InterPro" id="IPR050109">
    <property type="entry name" value="HTH-type_TetR-like_transc_reg"/>
</dbReference>
<comment type="caution">
    <text evidence="6">The sequence shown here is derived from an EMBL/GenBank/DDBJ whole genome shotgun (WGS) entry which is preliminary data.</text>
</comment>
<dbReference type="SUPFAM" id="SSF46689">
    <property type="entry name" value="Homeodomain-like"/>
    <property type="match status" value="1"/>
</dbReference>
<dbReference type="SUPFAM" id="SSF48498">
    <property type="entry name" value="Tetracyclin repressor-like, C-terminal domain"/>
    <property type="match status" value="1"/>
</dbReference>
<dbReference type="Gene3D" id="1.10.357.10">
    <property type="entry name" value="Tetracycline Repressor, domain 2"/>
    <property type="match status" value="1"/>
</dbReference>
<dbReference type="InterPro" id="IPR011075">
    <property type="entry name" value="TetR_C"/>
</dbReference>
<keyword evidence="1" id="KW-0805">Transcription regulation</keyword>
<dbReference type="GO" id="GO:0000976">
    <property type="term" value="F:transcription cis-regulatory region binding"/>
    <property type="evidence" value="ECO:0007669"/>
    <property type="project" value="TreeGrafter"/>
</dbReference>
<dbReference type="AlphaFoldDB" id="A0A4R6V634"/>
<dbReference type="InterPro" id="IPR009057">
    <property type="entry name" value="Homeodomain-like_sf"/>
</dbReference>